<organism evidence="1 2">
    <name type="scientific">Clostridium gallinarum</name>
    <dbReference type="NCBI Taxonomy" id="2762246"/>
    <lineage>
        <taxon>Bacteria</taxon>
        <taxon>Bacillati</taxon>
        <taxon>Bacillota</taxon>
        <taxon>Clostridia</taxon>
        <taxon>Eubacteriales</taxon>
        <taxon>Clostridiaceae</taxon>
        <taxon>Clostridium</taxon>
    </lineage>
</organism>
<accession>A0ABR8Q5U0</accession>
<gene>
    <name evidence="1" type="ORF">H9660_11615</name>
</gene>
<protein>
    <recommendedName>
        <fullName evidence="3">TATA-box binding</fullName>
    </recommendedName>
</protein>
<evidence type="ECO:0000313" key="1">
    <source>
        <dbReference type="EMBL" id="MBD7915791.1"/>
    </source>
</evidence>
<proteinExistence type="predicted"/>
<evidence type="ECO:0008006" key="3">
    <source>
        <dbReference type="Google" id="ProtNLM"/>
    </source>
</evidence>
<dbReference type="EMBL" id="JACSQZ010000045">
    <property type="protein sequence ID" value="MBD7915791.1"/>
    <property type="molecule type" value="Genomic_DNA"/>
</dbReference>
<name>A0ABR8Q5U0_9CLOT</name>
<sequence length="215" mass="25107">MKKIFKILPIIAFFSLIIGITPVKSEVNSDNFYFLENKMINTGDFIENGVRVEYNSKNNLETEILIIKNNLEELLKDEIKITDNIIFFKDEFREINVLAWKEDKGTKVQISYINSSNKYTTNHIKNELEQIQNFQGKNIKYFNFVKVKIIEDKKQNLLDALKNNVNKETLEELNIVNGIIGKGELINGNKFNFSLMNYDKEEYLILGTPVIFVTY</sequence>
<dbReference type="Proteomes" id="UP000640335">
    <property type="component" value="Unassembled WGS sequence"/>
</dbReference>
<evidence type="ECO:0000313" key="2">
    <source>
        <dbReference type="Proteomes" id="UP000640335"/>
    </source>
</evidence>
<comment type="caution">
    <text evidence="1">The sequence shown here is derived from an EMBL/GenBank/DDBJ whole genome shotgun (WGS) entry which is preliminary data.</text>
</comment>
<reference evidence="1 2" key="1">
    <citation type="submission" date="2020-08" db="EMBL/GenBank/DDBJ databases">
        <title>A Genomic Blueprint of the Chicken Gut Microbiome.</title>
        <authorList>
            <person name="Gilroy R."/>
            <person name="Ravi A."/>
            <person name="Getino M."/>
            <person name="Pursley I."/>
            <person name="Horton D.L."/>
            <person name="Alikhan N.-F."/>
            <person name="Baker D."/>
            <person name="Gharbi K."/>
            <person name="Hall N."/>
            <person name="Watson M."/>
            <person name="Adriaenssens E.M."/>
            <person name="Foster-Nyarko E."/>
            <person name="Jarju S."/>
            <person name="Secka A."/>
            <person name="Antonio M."/>
            <person name="Oren A."/>
            <person name="Chaudhuri R."/>
            <person name="La Ragione R.M."/>
            <person name="Hildebrand F."/>
            <person name="Pallen M.J."/>
        </authorList>
    </citation>
    <scope>NUCLEOTIDE SEQUENCE [LARGE SCALE GENOMIC DNA]</scope>
    <source>
        <strain evidence="1 2">Sa3CUN1</strain>
    </source>
</reference>
<keyword evidence="2" id="KW-1185">Reference proteome</keyword>
<dbReference type="RefSeq" id="WP_191750546.1">
    <property type="nucleotide sequence ID" value="NZ_JACSQZ010000045.1"/>
</dbReference>